<feature type="transmembrane region" description="Helical" evidence="5">
    <location>
        <begin position="227"/>
        <end position="247"/>
    </location>
</feature>
<dbReference type="Proteomes" id="UP000192902">
    <property type="component" value="Chromosome"/>
</dbReference>
<evidence type="ECO:0000313" key="7">
    <source>
        <dbReference type="Proteomes" id="UP000192902"/>
    </source>
</evidence>
<proteinExistence type="predicted"/>
<dbReference type="KEGG" id="ccun:CCUN_0712"/>
<keyword evidence="2 5" id="KW-0812">Transmembrane</keyword>
<reference evidence="6 7" key="1">
    <citation type="submission" date="2017-04" db="EMBL/GenBank/DDBJ databases">
        <title>Complete genome sequence of the Campylobacter cuniculorum type strain LMG24588.</title>
        <authorList>
            <person name="Miller W.G."/>
            <person name="Yee E."/>
            <person name="Revez J."/>
            <person name="Bono J.L."/>
            <person name="Rossi M."/>
        </authorList>
    </citation>
    <scope>NUCLEOTIDE SEQUENCE [LARGE SCALE GENOMIC DNA]</scope>
    <source>
        <strain evidence="6 7">LMG 24588</strain>
    </source>
</reference>
<evidence type="ECO:0000313" key="6">
    <source>
        <dbReference type="EMBL" id="ARJ56330.1"/>
    </source>
</evidence>
<dbReference type="STRING" id="1121267.CCUN_0712"/>
<protein>
    <submittedName>
        <fullName evidence="6">Conjugal transfer protein TrbL/VirB6</fullName>
    </submittedName>
</protein>
<evidence type="ECO:0000256" key="2">
    <source>
        <dbReference type="ARBA" id="ARBA00022692"/>
    </source>
</evidence>
<dbReference type="GO" id="GO:0016020">
    <property type="term" value="C:membrane"/>
    <property type="evidence" value="ECO:0007669"/>
    <property type="project" value="UniProtKB-SubCell"/>
</dbReference>
<comment type="subcellular location">
    <subcellularLocation>
        <location evidence="1">Membrane</location>
        <topology evidence="1">Multi-pass membrane protein</topology>
    </subcellularLocation>
</comment>
<evidence type="ECO:0000256" key="1">
    <source>
        <dbReference type="ARBA" id="ARBA00004141"/>
    </source>
</evidence>
<dbReference type="Pfam" id="PF04610">
    <property type="entry name" value="TrbL"/>
    <property type="match status" value="1"/>
</dbReference>
<sequence>MQIFQQIGEFIEYALNIISNASLNEKFIQLQSLMSLLLVLSIMYKGYQTIAGRNQDPIRDIIWDIARKMFILTFILNVNGWLNLSIDALKGLYEWAGGGMEFYTQLDTLTDEFIKAVSKYWNSVSGLSFKIVFCVFVIFFLFLSFLAVIIPFAFMIINASITNTLLIISLPLALFCFMYEATRQAFNQWLNMFISNIFLLLFMGTITDFFIENYSKIYNFGEGENEFIIIVKCMFWSSVMITIIQVIKTLASNLAQVSLDSAASSGMGRAMGMIGSSSKLAWGGTKGVTNNALKASIGAKSGGFLKAGAKGGLAGLAGYGAKKVVKSLFSSARNKQ</sequence>
<dbReference type="EMBL" id="CP020867">
    <property type="protein sequence ID" value="ARJ56330.1"/>
    <property type="molecule type" value="Genomic_DNA"/>
</dbReference>
<gene>
    <name evidence="6" type="ORF">CCUN_0712</name>
</gene>
<keyword evidence="4 5" id="KW-0472">Membrane</keyword>
<feature type="transmembrane region" description="Helical" evidence="5">
    <location>
        <begin position="127"/>
        <end position="150"/>
    </location>
</feature>
<keyword evidence="3 5" id="KW-1133">Transmembrane helix</keyword>
<dbReference type="RefSeq" id="WP_027306214.1">
    <property type="nucleotide sequence ID" value="NZ_CP020867.1"/>
</dbReference>
<dbReference type="AlphaFoldDB" id="A0A1W6BW92"/>
<evidence type="ECO:0000256" key="3">
    <source>
        <dbReference type="ARBA" id="ARBA00022989"/>
    </source>
</evidence>
<dbReference type="OrthoDB" id="5320201at2"/>
<feature type="transmembrane region" description="Helical" evidence="5">
    <location>
        <begin position="189"/>
        <end position="207"/>
    </location>
</feature>
<dbReference type="eggNOG" id="COG3704">
    <property type="taxonomic scope" value="Bacteria"/>
</dbReference>
<evidence type="ECO:0000256" key="4">
    <source>
        <dbReference type="ARBA" id="ARBA00023136"/>
    </source>
</evidence>
<feature type="transmembrane region" description="Helical" evidence="5">
    <location>
        <begin position="156"/>
        <end position="177"/>
    </location>
</feature>
<name>A0A1W6BW92_9BACT</name>
<dbReference type="GO" id="GO:0030255">
    <property type="term" value="P:protein secretion by the type IV secretion system"/>
    <property type="evidence" value="ECO:0007669"/>
    <property type="project" value="InterPro"/>
</dbReference>
<accession>A0A1W6BW92</accession>
<dbReference type="InterPro" id="IPR007688">
    <property type="entry name" value="Conjugal_tfr_TrbL/VirB6"/>
</dbReference>
<evidence type="ECO:0000256" key="5">
    <source>
        <dbReference type="SAM" id="Phobius"/>
    </source>
</evidence>
<organism evidence="6 7">
    <name type="scientific">Campylobacter cuniculorum DSM 23162 = LMG 24588</name>
    <dbReference type="NCBI Taxonomy" id="1121267"/>
    <lineage>
        <taxon>Bacteria</taxon>
        <taxon>Pseudomonadati</taxon>
        <taxon>Campylobacterota</taxon>
        <taxon>Epsilonproteobacteria</taxon>
        <taxon>Campylobacterales</taxon>
        <taxon>Campylobacteraceae</taxon>
        <taxon>Campylobacter</taxon>
    </lineage>
</organism>